<dbReference type="EMBL" id="CAJVCH010564278">
    <property type="protein sequence ID" value="CAG7832279.1"/>
    <property type="molecule type" value="Genomic_DNA"/>
</dbReference>
<dbReference type="GO" id="GO:0015276">
    <property type="term" value="F:ligand-gated monoatomic ion channel activity"/>
    <property type="evidence" value="ECO:0007669"/>
    <property type="project" value="InterPro"/>
</dbReference>
<organism evidence="12 13">
    <name type="scientific">Allacma fusca</name>
    <dbReference type="NCBI Taxonomy" id="39272"/>
    <lineage>
        <taxon>Eukaryota</taxon>
        <taxon>Metazoa</taxon>
        <taxon>Ecdysozoa</taxon>
        <taxon>Arthropoda</taxon>
        <taxon>Hexapoda</taxon>
        <taxon>Collembola</taxon>
        <taxon>Symphypleona</taxon>
        <taxon>Sminthuridae</taxon>
        <taxon>Allacma</taxon>
    </lineage>
</organism>
<reference evidence="12" key="1">
    <citation type="submission" date="2021-06" db="EMBL/GenBank/DDBJ databases">
        <authorList>
            <person name="Hodson N. C."/>
            <person name="Mongue J. A."/>
            <person name="Jaron S. K."/>
        </authorList>
    </citation>
    <scope>NUCLEOTIDE SEQUENCE</scope>
</reference>
<comment type="caution">
    <text evidence="12">The sequence shown here is derived from an EMBL/GenBank/DDBJ whole genome shotgun (WGS) entry which is preliminary data.</text>
</comment>
<dbReference type="OrthoDB" id="5984008at2759"/>
<dbReference type="Proteomes" id="UP000708208">
    <property type="component" value="Unassembled WGS sequence"/>
</dbReference>
<dbReference type="GO" id="GO:0050906">
    <property type="term" value="P:detection of stimulus involved in sensory perception"/>
    <property type="evidence" value="ECO:0007669"/>
    <property type="project" value="UniProtKB-ARBA"/>
</dbReference>
<evidence type="ECO:0000256" key="6">
    <source>
        <dbReference type="ARBA" id="ARBA00023136"/>
    </source>
</evidence>
<comment type="subcellular location">
    <subcellularLocation>
        <location evidence="1">Cell membrane</location>
        <topology evidence="1">Multi-pass membrane protein</topology>
    </subcellularLocation>
</comment>
<gene>
    <name evidence="12" type="ORF">AFUS01_LOCUS41968</name>
</gene>
<feature type="transmembrane region" description="Helical" evidence="10">
    <location>
        <begin position="565"/>
        <end position="584"/>
    </location>
</feature>
<accession>A0A8J2LGY8</accession>
<comment type="similarity">
    <text evidence="2">Belongs to the glutamate-gated ion channel (TC 1.A.10.1) family.</text>
</comment>
<evidence type="ECO:0000259" key="11">
    <source>
        <dbReference type="Pfam" id="PF00060"/>
    </source>
</evidence>
<dbReference type="InterPro" id="IPR052192">
    <property type="entry name" value="Insect_Ionotropic_Sensory_Rcpt"/>
</dbReference>
<dbReference type="InterPro" id="IPR001320">
    <property type="entry name" value="Iontro_rcpt_C"/>
</dbReference>
<dbReference type="PANTHER" id="PTHR42643">
    <property type="entry name" value="IONOTROPIC RECEPTOR 20A-RELATED"/>
    <property type="match status" value="1"/>
</dbReference>
<evidence type="ECO:0000256" key="8">
    <source>
        <dbReference type="ARBA" id="ARBA00023180"/>
    </source>
</evidence>
<feature type="coiled-coil region" evidence="9">
    <location>
        <begin position="416"/>
        <end position="443"/>
    </location>
</feature>
<evidence type="ECO:0000313" key="13">
    <source>
        <dbReference type="Proteomes" id="UP000708208"/>
    </source>
</evidence>
<evidence type="ECO:0000256" key="3">
    <source>
        <dbReference type="ARBA" id="ARBA00022475"/>
    </source>
</evidence>
<keyword evidence="9" id="KW-0175">Coiled coil</keyword>
<evidence type="ECO:0000256" key="10">
    <source>
        <dbReference type="SAM" id="Phobius"/>
    </source>
</evidence>
<evidence type="ECO:0000256" key="1">
    <source>
        <dbReference type="ARBA" id="ARBA00004651"/>
    </source>
</evidence>
<dbReference type="GO" id="GO:0005886">
    <property type="term" value="C:plasma membrane"/>
    <property type="evidence" value="ECO:0007669"/>
    <property type="project" value="UniProtKB-SubCell"/>
</dbReference>
<name>A0A8J2LGY8_9HEXA</name>
<keyword evidence="5 10" id="KW-1133">Transmembrane helix</keyword>
<keyword evidence="13" id="KW-1185">Reference proteome</keyword>
<proteinExistence type="inferred from homology"/>
<sequence>MVRIFDLVLRKHFKISSKSLGLFVTKFILVECFLSAKLRDIVKDSDNFLQTEINFIFDPKNVFTLVVNFDTPQTLTTYANFIEQNKATYDETSALKRFLLHWTYQLVVIPKSQEFSNGHLENLLHKFITLGYPQKDKFIFISRLHDPRLSESYLLPLFKYKCVFEHSPDQIPSNVIIPIREKPRPLKVAAALIAPHFITTSKGYGGGNFKILQAMFSKLNHSYEIDSTVIGTGTYRNGTWTGMTGAVLYKNADIGMLVSASFQRHSLIDFVYLAPDSIQFTTRSPKFYVEWKAVIYPFSSGVWILLGFSFLGTSLILSTELRGKSNSTLYSSLEIPYKTMLDQGFSFNSHCRLNVFLGVWMLFCIVLGTAYKSDLVSYFSSKGKETIPQDFHQLDLMKEYSIEFNFLGGTAYNYFVNARKGTAKNLVKRIDKLERNTAKCTKASILNEKTVCIGFYTTLRTYIARNLSLNGMSDDFVYISSPIVSFSTGFAFQKKSIYTEDFARLVGRLRDAGLPAKLKRDVYDDCTTEGKKWIQGGKSSRMYQELKFIKQNLQRKESFLSLENLVGAFLILGAGYIVTVGAGLCEICTQIFRFNGILYVCRKSCEM</sequence>
<feature type="transmembrane region" description="Helical" evidence="10">
    <location>
        <begin position="293"/>
        <end position="317"/>
    </location>
</feature>
<feature type="transmembrane region" description="Helical" evidence="10">
    <location>
        <begin position="353"/>
        <end position="371"/>
    </location>
</feature>
<keyword evidence="4 10" id="KW-0812">Transmembrane</keyword>
<keyword evidence="8" id="KW-0325">Glycoprotein</keyword>
<evidence type="ECO:0000256" key="2">
    <source>
        <dbReference type="ARBA" id="ARBA00008685"/>
    </source>
</evidence>
<evidence type="ECO:0000313" key="12">
    <source>
        <dbReference type="EMBL" id="CAG7832279.1"/>
    </source>
</evidence>
<feature type="domain" description="Ionotropic glutamate receptor C-terminal" evidence="11">
    <location>
        <begin position="302"/>
        <end position="575"/>
    </location>
</feature>
<evidence type="ECO:0000256" key="9">
    <source>
        <dbReference type="SAM" id="Coils"/>
    </source>
</evidence>
<keyword evidence="7" id="KW-0675">Receptor</keyword>
<dbReference type="Pfam" id="PF00060">
    <property type="entry name" value="Lig_chan"/>
    <property type="match status" value="1"/>
</dbReference>
<dbReference type="AlphaFoldDB" id="A0A8J2LGY8"/>
<keyword evidence="3" id="KW-1003">Cell membrane</keyword>
<dbReference type="PANTHER" id="PTHR42643:SF24">
    <property type="entry name" value="IONOTROPIC RECEPTOR 60A"/>
    <property type="match status" value="1"/>
</dbReference>
<evidence type="ECO:0000256" key="4">
    <source>
        <dbReference type="ARBA" id="ARBA00022692"/>
    </source>
</evidence>
<protein>
    <recommendedName>
        <fullName evidence="11">Ionotropic glutamate receptor C-terminal domain-containing protein</fullName>
    </recommendedName>
</protein>
<keyword evidence="6 10" id="KW-0472">Membrane</keyword>
<evidence type="ECO:0000256" key="7">
    <source>
        <dbReference type="ARBA" id="ARBA00023170"/>
    </source>
</evidence>
<evidence type="ECO:0000256" key="5">
    <source>
        <dbReference type="ARBA" id="ARBA00022989"/>
    </source>
</evidence>